<dbReference type="eggNOG" id="COG1378">
    <property type="taxonomic scope" value="Bacteria"/>
</dbReference>
<dbReference type="PANTHER" id="PTHR34293">
    <property type="entry name" value="HTH-TYPE TRANSCRIPTIONAL REGULATOR TRMBL2"/>
    <property type="match status" value="1"/>
</dbReference>
<name>A0A073KC34_9BACI</name>
<comment type="caution">
    <text evidence="2">The sequence shown here is derived from an EMBL/GenBank/DDBJ whole genome shotgun (WGS) entry which is preliminary data.</text>
</comment>
<dbReference type="InterPro" id="IPR051797">
    <property type="entry name" value="TrmB-like"/>
</dbReference>
<reference evidence="2 3" key="1">
    <citation type="submission" date="2014-06" db="EMBL/GenBank/DDBJ databases">
        <title>Draft genome sequence of Bacillus gaemokensis JCM 15801 (MCCC 1A00707).</title>
        <authorList>
            <person name="Lai Q."/>
            <person name="Liu Y."/>
            <person name="Shao Z."/>
        </authorList>
    </citation>
    <scope>NUCLEOTIDE SEQUENCE [LARGE SCALE GENOMIC DNA]</scope>
    <source>
        <strain evidence="2 3">JCM 15801</strain>
    </source>
</reference>
<dbReference type="STRING" id="574375.AZF08_11525"/>
<sequence>MDDLLHKIQMLGLNQYETKAYVSLVQQGASSAYQVSKNSGVPRARIYEILNALEQKGIVMKEEINEAVQYSPLPVEVFLETVRENWEETYTYVEKELKEFEKKEPEADPRVTTLKGEENILAFCRILIRRAQKKVVLSIWDTMYEKLIVDLKEKDKECSLKGIVFQVENPLKGLEVHRKTSYVDDIGSHNWFILSIDGKEMIYGHSIEQKGNAFYTDDPVHIYLLENYIWHDILVNRLVGDSEQNMDSWIAPERDKFFFV</sequence>
<dbReference type="InterPro" id="IPR002831">
    <property type="entry name" value="Tscrpt_reg_TrmB_N"/>
</dbReference>
<dbReference type="OrthoDB" id="1493540at2"/>
<dbReference type="CDD" id="cd09124">
    <property type="entry name" value="PLDc_like_TrmB_middle"/>
    <property type="match status" value="1"/>
</dbReference>
<proteinExistence type="predicted"/>
<dbReference type="InterPro" id="IPR036388">
    <property type="entry name" value="WH-like_DNA-bd_sf"/>
</dbReference>
<dbReference type="AlphaFoldDB" id="A0A073KC34"/>
<dbReference type="PANTHER" id="PTHR34293:SF1">
    <property type="entry name" value="HTH-TYPE TRANSCRIPTIONAL REGULATOR TRMBL2"/>
    <property type="match status" value="1"/>
</dbReference>
<evidence type="ECO:0000313" key="2">
    <source>
        <dbReference type="EMBL" id="KEK24145.1"/>
    </source>
</evidence>
<protein>
    <submittedName>
        <fullName evidence="2">Transcriptional regulator</fullName>
    </submittedName>
</protein>
<dbReference type="RefSeq" id="WP_033674775.1">
    <property type="nucleotide sequence ID" value="NZ_JOTM01000009.1"/>
</dbReference>
<dbReference type="SUPFAM" id="SSF46785">
    <property type="entry name" value="Winged helix' DNA-binding domain"/>
    <property type="match status" value="1"/>
</dbReference>
<dbReference type="Proteomes" id="UP000027778">
    <property type="component" value="Unassembled WGS sequence"/>
</dbReference>
<evidence type="ECO:0000259" key="1">
    <source>
        <dbReference type="Pfam" id="PF01978"/>
    </source>
</evidence>
<dbReference type="EMBL" id="JOTM01000009">
    <property type="protein sequence ID" value="KEK24145.1"/>
    <property type="molecule type" value="Genomic_DNA"/>
</dbReference>
<evidence type="ECO:0000313" key="3">
    <source>
        <dbReference type="Proteomes" id="UP000027778"/>
    </source>
</evidence>
<dbReference type="InterPro" id="IPR036390">
    <property type="entry name" value="WH_DNA-bd_sf"/>
</dbReference>
<gene>
    <name evidence="2" type="ORF">BAGA_29265</name>
</gene>
<keyword evidence="3" id="KW-1185">Reference proteome</keyword>
<feature type="domain" description="Transcription regulator TrmB N-terminal" evidence="1">
    <location>
        <begin position="9"/>
        <end position="76"/>
    </location>
</feature>
<accession>A0A073KC34</accession>
<dbReference type="Gene3D" id="1.10.10.10">
    <property type="entry name" value="Winged helix-like DNA-binding domain superfamily/Winged helix DNA-binding domain"/>
    <property type="match status" value="1"/>
</dbReference>
<organism evidence="2 3">
    <name type="scientific">Bacillus gaemokensis</name>
    <dbReference type="NCBI Taxonomy" id="574375"/>
    <lineage>
        <taxon>Bacteria</taxon>
        <taxon>Bacillati</taxon>
        <taxon>Bacillota</taxon>
        <taxon>Bacilli</taxon>
        <taxon>Bacillales</taxon>
        <taxon>Bacillaceae</taxon>
        <taxon>Bacillus</taxon>
        <taxon>Bacillus cereus group</taxon>
    </lineage>
</organism>
<dbReference type="Pfam" id="PF01978">
    <property type="entry name" value="TrmB"/>
    <property type="match status" value="1"/>
</dbReference>